<dbReference type="Proteomes" id="UP000239800">
    <property type="component" value="Unassembled WGS sequence"/>
</dbReference>
<evidence type="ECO:0000256" key="5">
    <source>
        <dbReference type="ARBA" id="ARBA00022729"/>
    </source>
</evidence>
<dbReference type="GO" id="GO:0015483">
    <property type="term" value="F:long-chain fatty acid transporting porin activity"/>
    <property type="evidence" value="ECO:0007669"/>
    <property type="project" value="TreeGrafter"/>
</dbReference>
<gene>
    <name evidence="9" type="ORF">BST85_08260</name>
</gene>
<evidence type="ECO:0000256" key="2">
    <source>
        <dbReference type="ARBA" id="ARBA00008163"/>
    </source>
</evidence>
<evidence type="ECO:0000256" key="7">
    <source>
        <dbReference type="ARBA" id="ARBA00023237"/>
    </source>
</evidence>
<comment type="similarity">
    <text evidence="2">Belongs to the OmpP1/FadL family.</text>
</comment>
<comment type="subcellular location">
    <subcellularLocation>
        <location evidence="1">Cell outer membrane</location>
        <topology evidence="1">Multi-pass membrane protein</topology>
    </subcellularLocation>
</comment>
<accession>A0A2S7KQI6</accession>
<evidence type="ECO:0000256" key="6">
    <source>
        <dbReference type="ARBA" id="ARBA00023136"/>
    </source>
</evidence>
<dbReference type="RefSeq" id="WP_104812812.1">
    <property type="nucleotide sequence ID" value="NZ_MQUB01000001.1"/>
</dbReference>
<name>A0A2S7KQI6_9FLAO</name>
<proteinExistence type="inferred from homology"/>
<evidence type="ECO:0008006" key="11">
    <source>
        <dbReference type="Google" id="ProtNLM"/>
    </source>
</evidence>
<reference evidence="9 10" key="1">
    <citation type="submission" date="2016-11" db="EMBL/GenBank/DDBJ databases">
        <title>Trade-off between light-utilization and light-protection in marine flavobacteria.</title>
        <authorList>
            <person name="Kumagai Y."/>
        </authorList>
    </citation>
    <scope>NUCLEOTIDE SEQUENCE [LARGE SCALE GENOMIC DNA]</scope>
    <source>
        <strain evidence="9 10">NBRC 107741</strain>
    </source>
</reference>
<keyword evidence="6" id="KW-0472">Membrane</keyword>
<dbReference type="EMBL" id="MQUB01000001">
    <property type="protein sequence ID" value="PQB04881.1"/>
    <property type="molecule type" value="Genomic_DNA"/>
</dbReference>
<keyword evidence="5 8" id="KW-0732">Signal</keyword>
<dbReference type="Gene3D" id="2.40.160.60">
    <property type="entry name" value="Outer membrane protein transport protein (OMPP1/FadL/TodX)"/>
    <property type="match status" value="1"/>
</dbReference>
<feature type="chain" id="PRO_5015448342" description="Transporter" evidence="8">
    <location>
        <begin position="20"/>
        <end position="505"/>
    </location>
</feature>
<organism evidence="9 10">
    <name type="scientific">Aureitalea marina</name>
    <dbReference type="NCBI Taxonomy" id="930804"/>
    <lineage>
        <taxon>Bacteria</taxon>
        <taxon>Pseudomonadati</taxon>
        <taxon>Bacteroidota</taxon>
        <taxon>Flavobacteriia</taxon>
        <taxon>Flavobacteriales</taxon>
        <taxon>Flavobacteriaceae</taxon>
        <taxon>Aureitalea</taxon>
    </lineage>
</organism>
<dbReference type="AlphaFoldDB" id="A0A2S7KQI6"/>
<protein>
    <recommendedName>
        <fullName evidence="11">Transporter</fullName>
    </recommendedName>
</protein>
<keyword evidence="4" id="KW-0812">Transmembrane</keyword>
<evidence type="ECO:0000256" key="3">
    <source>
        <dbReference type="ARBA" id="ARBA00022452"/>
    </source>
</evidence>
<dbReference type="InterPro" id="IPR005017">
    <property type="entry name" value="OMPP1/FadL/TodX"/>
</dbReference>
<feature type="signal peptide" evidence="8">
    <location>
        <begin position="1"/>
        <end position="19"/>
    </location>
</feature>
<dbReference type="SUPFAM" id="SSF56935">
    <property type="entry name" value="Porins"/>
    <property type="match status" value="1"/>
</dbReference>
<dbReference type="PANTHER" id="PTHR35093">
    <property type="entry name" value="OUTER MEMBRANE PROTEIN NMB0088-RELATED"/>
    <property type="match status" value="1"/>
</dbReference>
<evidence type="ECO:0000313" key="10">
    <source>
        <dbReference type="Proteomes" id="UP000239800"/>
    </source>
</evidence>
<evidence type="ECO:0000256" key="1">
    <source>
        <dbReference type="ARBA" id="ARBA00004571"/>
    </source>
</evidence>
<sequence>MKRTTFLLIAGMVCATVNAQTITDGLRYGIDNTLGNARFNAMSGAFGALGGEISSIALNPAGSAVFLGNNGTFSTTIDDFNNKSTYFGTFTESGETDFNVASAGMVFVFPNYDMDSAFKKFSLGLNFNQTQNFDNDLFFRGNGNTSVAQFFLQQAQGVPLNLLQTQENESISDLYAFLGRNEGVAAQNAFLGYQGFIIDPVEENPNNSAYVSNVAGNSFNQEYYQYTRGYMGKYTLNFGSQIGERFFLGVNLNTHSILYDESNFLRERNSNQGSSVSQIGFENLLRVRGTGFSMQFGGIAKVTEAFRIGLTYDTPTWHDINEETTQYLETRRMEGGNTLTTIVDPRVINVFGTYNLNTPGRWAASMAYVFGQDGLISVDYSYRDFSNIKFKPTSDPYFAALNADINRRLQGVSTIRIGGEYRISQFSLRGGYRYEGSPYKDKTTLGDLNGFSAGIGYNFGFFSFDFSYAHAKQERNQQLYTIGLTDSARIETVTNNYIFTLATSL</sequence>
<keyword evidence="10" id="KW-1185">Reference proteome</keyword>
<dbReference type="OrthoDB" id="9765571at2"/>
<evidence type="ECO:0000256" key="4">
    <source>
        <dbReference type="ARBA" id="ARBA00022692"/>
    </source>
</evidence>
<dbReference type="PANTHER" id="PTHR35093:SF8">
    <property type="entry name" value="OUTER MEMBRANE PROTEIN NMB0088-RELATED"/>
    <property type="match status" value="1"/>
</dbReference>
<keyword evidence="7" id="KW-0998">Cell outer membrane</keyword>
<evidence type="ECO:0000313" key="9">
    <source>
        <dbReference type="EMBL" id="PQB04881.1"/>
    </source>
</evidence>
<keyword evidence="3" id="KW-1134">Transmembrane beta strand</keyword>
<dbReference type="GO" id="GO:0009279">
    <property type="term" value="C:cell outer membrane"/>
    <property type="evidence" value="ECO:0007669"/>
    <property type="project" value="UniProtKB-SubCell"/>
</dbReference>
<comment type="caution">
    <text evidence="9">The sequence shown here is derived from an EMBL/GenBank/DDBJ whole genome shotgun (WGS) entry which is preliminary data.</text>
</comment>
<evidence type="ECO:0000256" key="8">
    <source>
        <dbReference type="SAM" id="SignalP"/>
    </source>
</evidence>